<dbReference type="Proteomes" id="UP000299102">
    <property type="component" value="Unassembled WGS sequence"/>
</dbReference>
<dbReference type="EMBL" id="BGZK01000004">
    <property type="protein sequence ID" value="GBO99768.1"/>
    <property type="molecule type" value="Genomic_DNA"/>
</dbReference>
<protein>
    <submittedName>
        <fullName evidence="1">Uncharacterized protein</fullName>
    </submittedName>
</protein>
<dbReference type="Gene3D" id="3.30.70.1820">
    <property type="entry name" value="L1 transposable element, RRM domain"/>
    <property type="match status" value="1"/>
</dbReference>
<organism evidence="1 2">
    <name type="scientific">Eumeta variegata</name>
    <name type="common">Bagworm moth</name>
    <name type="synonym">Eumeta japonica</name>
    <dbReference type="NCBI Taxonomy" id="151549"/>
    <lineage>
        <taxon>Eukaryota</taxon>
        <taxon>Metazoa</taxon>
        <taxon>Ecdysozoa</taxon>
        <taxon>Arthropoda</taxon>
        <taxon>Hexapoda</taxon>
        <taxon>Insecta</taxon>
        <taxon>Pterygota</taxon>
        <taxon>Neoptera</taxon>
        <taxon>Endopterygota</taxon>
        <taxon>Lepidoptera</taxon>
        <taxon>Glossata</taxon>
        <taxon>Ditrysia</taxon>
        <taxon>Tineoidea</taxon>
        <taxon>Psychidae</taxon>
        <taxon>Oiketicinae</taxon>
        <taxon>Eumeta</taxon>
    </lineage>
</organism>
<gene>
    <name evidence="1" type="ORF">EVAR_74191_1</name>
</gene>
<evidence type="ECO:0000313" key="1">
    <source>
        <dbReference type="EMBL" id="GBO99768.1"/>
    </source>
</evidence>
<sequence>MRYVSEIRFYNTTTADRKEKWQYEKCINKSYKKDKSIENSSFVDVALRNRSNQSGASAPPLSPMGADVPTGLVIDMRILREEMRAVRAEMQKGICAISVPYQSLRQLLAPVTAASAIWPYVWRRSNRDTLCNDLEVAGTPEEKNESSMRLILRVAIKLGVSLDERDVVSVERVGMTGRTDSRDSERPRPSVVRLVRRVHRDRLLAAARLRPTTTAAGLGLSSDERRLYVNERLTRFDRQMFYRARRLAECRLEIWTRNLDQRWKNICPSAAISSTH</sequence>
<dbReference type="OrthoDB" id="7490514at2759"/>
<keyword evidence="2" id="KW-1185">Reference proteome</keyword>
<evidence type="ECO:0000313" key="2">
    <source>
        <dbReference type="Proteomes" id="UP000299102"/>
    </source>
</evidence>
<accession>A0A4C1SC71</accession>
<comment type="caution">
    <text evidence="1">The sequence shown here is derived from an EMBL/GenBank/DDBJ whole genome shotgun (WGS) entry which is preliminary data.</text>
</comment>
<name>A0A4C1SC71_EUMVA</name>
<proteinExistence type="predicted"/>
<reference evidence="1 2" key="1">
    <citation type="journal article" date="2019" name="Commun. Biol.">
        <title>The bagworm genome reveals a unique fibroin gene that provides high tensile strength.</title>
        <authorList>
            <person name="Kono N."/>
            <person name="Nakamura H."/>
            <person name="Ohtoshi R."/>
            <person name="Tomita M."/>
            <person name="Numata K."/>
            <person name="Arakawa K."/>
        </authorList>
    </citation>
    <scope>NUCLEOTIDE SEQUENCE [LARGE SCALE GENOMIC DNA]</scope>
</reference>
<dbReference type="AlphaFoldDB" id="A0A4C1SC71"/>